<organism evidence="2 3">
    <name type="scientific">Channa striata</name>
    <name type="common">Snakehead murrel</name>
    <name type="synonym">Ophicephalus striatus</name>
    <dbReference type="NCBI Taxonomy" id="64152"/>
    <lineage>
        <taxon>Eukaryota</taxon>
        <taxon>Metazoa</taxon>
        <taxon>Chordata</taxon>
        <taxon>Craniata</taxon>
        <taxon>Vertebrata</taxon>
        <taxon>Euteleostomi</taxon>
        <taxon>Actinopterygii</taxon>
        <taxon>Neopterygii</taxon>
        <taxon>Teleostei</taxon>
        <taxon>Neoteleostei</taxon>
        <taxon>Acanthomorphata</taxon>
        <taxon>Anabantaria</taxon>
        <taxon>Anabantiformes</taxon>
        <taxon>Channoidei</taxon>
        <taxon>Channidae</taxon>
        <taxon>Channa</taxon>
    </lineage>
</organism>
<dbReference type="EMBL" id="JAUPFM010000011">
    <property type="protein sequence ID" value="KAK2837085.1"/>
    <property type="molecule type" value="Genomic_DNA"/>
</dbReference>
<sequence length="149" mass="16714">MCDVPSHLQDHIYWGTESGRSQEVRAFLELCPPFAADSRRRQREQVGSSTVVEEPPQRCNREDDDVPSERSCSAQSSTTAPHVQLEEPDSTQEDQSRAFQDPVTYYVMSVSLWLSPNSPQSGGLPAPVFSSVVDTFMSWLTDSPYNPEM</sequence>
<evidence type="ECO:0000256" key="1">
    <source>
        <dbReference type="SAM" id="MobiDB-lite"/>
    </source>
</evidence>
<protein>
    <submittedName>
        <fullName evidence="2">Uncharacterized protein</fullName>
    </submittedName>
</protein>
<comment type="caution">
    <text evidence="2">The sequence shown here is derived from an EMBL/GenBank/DDBJ whole genome shotgun (WGS) entry which is preliminary data.</text>
</comment>
<feature type="compositionally biased region" description="Polar residues" evidence="1">
    <location>
        <begin position="70"/>
        <end position="81"/>
    </location>
</feature>
<keyword evidence="3" id="KW-1185">Reference proteome</keyword>
<dbReference type="AlphaFoldDB" id="A0AA88MF55"/>
<proteinExistence type="predicted"/>
<dbReference type="Proteomes" id="UP001187415">
    <property type="component" value="Unassembled WGS sequence"/>
</dbReference>
<accession>A0AA88MF55</accession>
<name>A0AA88MF55_CHASR</name>
<reference evidence="2" key="1">
    <citation type="submission" date="2023-07" db="EMBL/GenBank/DDBJ databases">
        <title>Chromosome-level Genome Assembly of Striped Snakehead (Channa striata).</title>
        <authorList>
            <person name="Liu H."/>
        </authorList>
    </citation>
    <scope>NUCLEOTIDE SEQUENCE</scope>
    <source>
        <strain evidence="2">Gz</strain>
        <tissue evidence="2">Muscle</tissue>
    </source>
</reference>
<evidence type="ECO:0000313" key="2">
    <source>
        <dbReference type="EMBL" id="KAK2837085.1"/>
    </source>
</evidence>
<feature type="region of interest" description="Disordered" evidence="1">
    <location>
        <begin position="38"/>
        <end position="98"/>
    </location>
</feature>
<evidence type="ECO:0000313" key="3">
    <source>
        <dbReference type="Proteomes" id="UP001187415"/>
    </source>
</evidence>
<gene>
    <name evidence="2" type="ORF">Q5P01_014297</name>
</gene>